<dbReference type="AlphaFoldDB" id="A0A844GPY1"/>
<comment type="similarity">
    <text evidence="1">Belongs to the ycf20 family.</text>
</comment>
<dbReference type="InterPro" id="IPR007572">
    <property type="entry name" value="Uncharacterised_Ycf20"/>
</dbReference>
<evidence type="ECO:0000256" key="1">
    <source>
        <dbReference type="ARBA" id="ARBA00009846"/>
    </source>
</evidence>
<accession>A0A844GPY1</accession>
<proteinExistence type="inferred from homology"/>
<protein>
    <submittedName>
        <fullName evidence="3">DUF565 domain-containing protein</fullName>
    </submittedName>
</protein>
<sequence>MQETRLNLLIGNFTNQIKSFLNNPWRKLSFVIIGFLSGYITSDLLSTSLAQAGKWDVPMATTYLIFTEITSMIVYGGSKNGNKIMWADLLNSFKIGLAFGLYLSAMTLAS</sequence>
<keyword evidence="2" id="KW-0472">Membrane</keyword>
<evidence type="ECO:0000256" key="2">
    <source>
        <dbReference type="SAM" id="Phobius"/>
    </source>
</evidence>
<dbReference type="Pfam" id="PF04483">
    <property type="entry name" value="DUF565"/>
    <property type="match status" value="1"/>
</dbReference>
<keyword evidence="2" id="KW-0812">Transmembrane</keyword>
<name>A0A844GPY1_9CHRO</name>
<evidence type="ECO:0000313" key="4">
    <source>
        <dbReference type="Proteomes" id="UP000437131"/>
    </source>
</evidence>
<feature type="transmembrane region" description="Helical" evidence="2">
    <location>
        <begin position="57"/>
        <end position="77"/>
    </location>
</feature>
<dbReference type="PANTHER" id="PTHR33787">
    <property type="match status" value="1"/>
</dbReference>
<dbReference type="Proteomes" id="UP000437131">
    <property type="component" value="Unassembled WGS sequence"/>
</dbReference>
<dbReference type="EMBL" id="WMIA01000001">
    <property type="protein sequence ID" value="MTF37623.1"/>
    <property type="molecule type" value="Genomic_DNA"/>
</dbReference>
<dbReference type="PANTHER" id="PTHR33787:SF5">
    <property type="entry name" value="YCF20-LIKE PROTEIN"/>
    <property type="match status" value="1"/>
</dbReference>
<dbReference type="RefSeq" id="WP_155082500.1">
    <property type="nucleotide sequence ID" value="NZ_WMIA01000001.1"/>
</dbReference>
<feature type="transmembrane region" description="Helical" evidence="2">
    <location>
        <begin position="28"/>
        <end position="45"/>
    </location>
</feature>
<feature type="transmembrane region" description="Helical" evidence="2">
    <location>
        <begin position="89"/>
        <end position="109"/>
    </location>
</feature>
<reference evidence="3 4" key="1">
    <citation type="submission" date="2019-11" db="EMBL/GenBank/DDBJ databases">
        <title>Isolation of a new High Light Tolerant Cyanobacteria.</title>
        <authorList>
            <person name="Dobson Z."/>
            <person name="Vaughn N."/>
            <person name="Vaughn M."/>
            <person name="Fromme P."/>
            <person name="Mazor Y."/>
        </authorList>
    </citation>
    <scope>NUCLEOTIDE SEQUENCE [LARGE SCALE GENOMIC DNA]</scope>
    <source>
        <strain evidence="3 4">0216</strain>
    </source>
</reference>
<gene>
    <name evidence="3" type="ORF">GGC33_01580</name>
</gene>
<keyword evidence="2" id="KW-1133">Transmembrane helix</keyword>
<comment type="caution">
    <text evidence="3">The sequence shown here is derived from an EMBL/GenBank/DDBJ whole genome shotgun (WGS) entry which is preliminary data.</text>
</comment>
<evidence type="ECO:0000313" key="3">
    <source>
        <dbReference type="EMBL" id="MTF37623.1"/>
    </source>
</evidence>
<organism evidence="3 4">
    <name type="scientific">Cyanobacterium aponinum 0216</name>
    <dbReference type="NCBI Taxonomy" id="2676140"/>
    <lineage>
        <taxon>Bacteria</taxon>
        <taxon>Bacillati</taxon>
        <taxon>Cyanobacteriota</taxon>
        <taxon>Cyanophyceae</taxon>
        <taxon>Oscillatoriophycideae</taxon>
        <taxon>Chroococcales</taxon>
        <taxon>Geminocystaceae</taxon>
        <taxon>Cyanobacterium</taxon>
    </lineage>
</organism>